<dbReference type="PANTHER" id="PTHR41729:SF1">
    <property type="entry name" value="GLUTAMYL-TRNA SYNTHETASE"/>
    <property type="match status" value="1"/>
</dbReference>
<protein>
    <recommendedName>
        <fullName evidence="4">Glutamyl-tRNA synthetase</fullName>
    </recommendedName>
</protein>
<dbReference type="PANTHER" id="PTHR41729">
    <property type="entry name" value="GLUTAMYL-TRNA SYNTHETASE"/>
    <property type="match status" value="1"/>
</dbReference>
<evidence type="ECO:0000313" key="3">
    <source>
        <dbReference type="Proteomes" id="UP000297716"/>
    </source>
</evidence>
<name>A0A4Z0YPR3_9PEZI</name>
<comment type="caution">
    <text evidence="2">The sequence shown here is derived from an EMBL/GenBank/DDBJ whole genome shotgun (WGS) entry which is preliminary data.</text>
</comment>
<evidence type="ECO:0000256" key="1">
    <source>
        <dbReference type="SAM" id="MobiDB-lite"/>
    </source>
</evidence>
<dbReference type="STRING" id="37992.A0A4Z0YPR3"/>
<keyword evidence="3" id="KW-1185">Reference proteome</keyword>
<feature type="region of interest" description="Disordered" evidence="1">
    <location>
        <begin position="18"/>
        <end position="39"/>
    </location>
</feature>
<dbReference type="EMBL" id="SKBN01000277">
    <property type="protein sequence ID" value="TGJ79576.1"/>
    <property type="molecule type" value="Genomic_DNA"/>
</dbReference>
<sequence length="240" mass="26639">MTALSDLPVSFAAARKAIDDSHAEDPKTAPSADGSDKKVPNELHYARKMSRWLAVRSPDASPTLQLACRAQHFRRLFPSKKVHVQLVYESSSLINLTRGKRWEIPRDSFPMTRTGYLTWRAKQKTQAAEKITTLLSSIPSSSSAAAAALSAEDIDRVAALVRKENLSADTETQVLEDVACLVFLDDQLDDFGKRDDVDEDKMVNILRKTWAKMSPRGREIALDMRLSERAKTLVGKALAG</sequence>
<dbReference type="Proteomes" id="UP000297716">
    <property type="component" value="Unassembled WGS sequence"/>
</dbReference>
<dbReference type="InterPro" id="IPR025255">
    <property type="entry name" value="DUF4202"/>
</dbReference>
<dbReference type="AlphaFoldDB" id="A0A4Z0YPR3"/>
<gene>
    <name evidence="2" type="ORF">E0Z10_g9185</name>
</gene>
<accession>A0A4Z0YPR3</accession>
<dbReference type="OrthoDB" id="417697at2759"/>
<proteinExistence type="predicted"/>
<dbReference type="Pfam" id="PF13875">
    <property type="entry name" value="DUF4202"/>
    <property type="match status" value="2"/>
</dbReference>
<reference evidence="2 3" key="1">
    <citation type="submission" date="2019-03" db="EMBL/GenBank/DDBJ databases">
        <title>Draft genome sequence of Xylaria hypoxylon DSM 108379, a ubiquitous saprotrophic-parasitic fungi on hardwood.</title>
        <authorList>
            <person name="Buettner E."/>
            <person name="Leonhardt S."/>
            <person name="Gebauer A.M."/>
            <person name="Liers C."/>
            <person name="Hofrichter M."/>
            <person name="Kellner H."/>
        </authorList>
    </citation>
    <scope>NUCLEOTIDE SEQUENCE [LARGE SCALE GENOMIC DNA]</scope>
    <source>
        <strain evidence="2 3">DSM 108379</strain>
    </source>
</reference>
<evidence type="ECO:0008006" key="4">
    <source>
        <dbReference type="Google" id="ProtNLM"/>
    </source>
</evidence>
<feature type="compositionally biased region" description="Basic and acidic residues" evidence="1">
    <location>
        <begin position="18"/>
        <end position="27"/>
    </location>
</feature>
<organism evidence="2 3">
    <name type="scientific">Xylaria hypoxylon</name>
    <dbReference type="NCBI Taxonomy" id="37992"/>
    <lineage>
        <taxon>Eukaryota</taxon>
        <taxon>Fungi</taxon>
        <taxon>Dikarya</taxon>
        <taxon>Ascomycota</taxon>
        <taxon>Pezizomycotina</taxon>
        <taxon>Sordariomycetes</taxon>
        <taxon>Xylariomycetidae</taxon>
        <taxon>Xylariales</taxon>
        <taxon>Xylariaceae</taxon>
        <taxon>Xylaria</taxon>
    </lineage>
</organism>
<evidence type="ECO:0000313" key="2">
    <source>
        <dbReference type="EMBL" id="TGJ79576.1"/>
    </source>
</evidence>